<dbReference type="GO" id="GO:0003700">
    <property type="term" value="F:DNA-binding transcription factor activity"/>
    <property type="evidence" value="ECO:0007669"/>
    <property type="project" value="InterPro"/>
</dbReference>
<feature type="region of interest" description="Disordered" evidence="1">
    <location>
        <begin position="290"/>
        <end position="329"/>
    </location>
</feature>
<reference evidence="2" key="1">
    <citation type="submission" date="2020-04" db="EMBL/GenBank/DDBJ databases">
        <authorList>
            <person name="Chiriac C."/>
            <person name="Salcher M."/>
            <person name="Ghai R."/>
            <person name="Kavagutti S V."/>
        </authorList>
    </citation>
    <scope>NUCLEOTIDE SEQUENCE</scope>
</reference>
<organism evidence="2">
    <name type="scientific">uncultured Caudovirales phage</name>
    <dbReference type="NCBI Taxonomy" id="2100421"/>
    <lineage>
        <taxon>Viruses</taxon>
        <taxon>Duplodnaviria</taxon>
        <taxon>Heunggongvirae</taxon>
        <taxon>Uroviricota</taxon>
        <taxon>Caudoviricetes</taxon>
        <taxon>Peduoviridae</taxon>
        <taxon>Maltschvirus</taxon>
        <taxon>Maltschvirus maltsch</taxon>
    </lineage>
</organism>
<dbReference type="GO" id="GO:0006352">
    <property type="term" value="P:DNA-templated transcription initiation"/>
    <property type="evidence" value="ECO:0007669"/>
    <property type="project" value="InterPro"/>
</dbReference>
<dbReference type="EMBL" id="LR796209">
    <property type="protein sequence ID" value="CAB4127249.1"/>
    <property type="molecule type" value="Genomic_DNA"/>
</dbReference>
<evidence type="ECO:0000256" key="1">
    <source>
        <dbReference type="SAM" id="MobiDB-lite"/>
    </source>
</evidence>
<dbReference type="SUPFAM" id="SSF88946">
    <property type="entry name" value="Sigma2 domain of RNA polymerase sigma factors"/>
    <property type="match status" value="1"/>
</dbReference>
<name>A0A6J5L5T1_9CAUD</name>
<proteinExistence type="predicted"/>
<dbReference type="Gene3D" id="1.20.120.1810">
    <property type="match status" value="1"/>
</dbReference>
<dbReference type="InterPro" id="IPR013325">
    <property type="entry name" value="RNA_pol_sigma_r2"/>
</dbReference>
<evidence type="ECO:0000313" key="2">
    <source>
        <dbReference type="EMBL" id="CAB4127249.1"/>
    </source>
</evidence>
<sequence>MSKKSGFNNAKYSDDHFRGFTHSLERAIGKYEHLKGDAWTAKQKEQVEALVGYETAFRETLLAHPDCDKAYHEFIRHIKEEKRNILSAHPYFRERAERFSNELAEAIRNDRPSALYPFHFNYLFVKLILARQDWSGTELPALAAKMRKMRNELVILNMPLAINRTRIFWNRTQRSHMEFMDFVQIAAQGLLAAIDKFCLPYTTVFRSVAIGRMVGNFIENYSETMLHFFPADKRKIYRANKALNRMDRSHIDWDKLVGTINHEAEPAFITDKDEIASLLSALSILSATSKKDEEDSNNDGSVYETSMDVESEYSALESEYRRPDDSYEEVERHQIAKEAISKLDLVDQKFLKLKSMEF</sequence>
<protein>
    <submittedName>
        <fullName evidence="2">SigBFG, RNA polymerase sigma-70 factor, sigma-B/F/G subfamily</fullName>
    </submittedName>
</protein>
<accession>A0A6J5L5T1</accession>
<feature type="compositionally biased region" description="Basic and acidic residues" evidence="1">
    <location>
        <begin position="318"/>
        <end position="329"/>
    </location>
</feature>
<gene>
    <name evidence="2" type="ORF">UFOVP75_102</name>
</gene>